<dbReference type="AlphaFoldDB" id="A0A2H3GPF9"/>
<reference evidence="3" key="1">
    <citation type="submission" date="2019-04" db="EMBL/GenBank/DDBJ databases">
        <authorList>
            <person name="Melise S."/>
            <person name="Noan J."/>
            <person name="Okalmin O."/>
        </authorList>
    </citation>
    <scope>NUCLEOTIDE SEQUENCE</scope>
    <source>
        <strain evidence="3">FN9</strain>
    </source>
</reference>
<dbReference type="EMBL" id="CAAKMV010000141">
    <property type="protein sequence ID" value="VIO59589.1"/>
    <property type="molecule type" value="Genomic_DNA"/>
</dbReference>
<name>A0A2H3GPF9_GIBZA</name>
<dbReference type="EMBL" id="CAJPIJ010000069">
    <property type="protein sequence ID" value="CAG1965736.1"/>
    <property type="molecule type" value="Genomic_DNA"/>
</dbReference>
<dbReference type="OrthoDB" id="5078661at2759"/>
<evidence type="ECO:0000313" key="4">
    <source>
        <dbReference type="Proteomes" id="UP000746612"/>
    </source>
</evidence>
<proteinExistence type="predicted"/>
<accession>A0A2H3GPF9</accession>
<protein>
    <submittedName>
        <fullName evidence="2">Uncharacterized protein</fullName>
    </submittedName>
</protein>
<dbReference type="OMA" id="IECEQAN"/>
<evidence type="ECO:0000256" key="1">
    <source>
        <dbReference type="SAM" id="MobiDB-lite"/>
    </source>
</evidence>
<feature type="region of interest" description="Disordered" evidence="1">
    <location>
        <begin position="44"/>
        <end position="67"/>
    </location>
</feature>
<dbReference type="Proteomes" id="UP000746612">
    <property type="component" value="Unassembled WGS sequence"/>
</dbReference>
<evidence type="ECO:0000313" key="2">
    <source>
        <dbReference type="EMBL" id="CAG1965736.1"/>
    </source>
</evidence>
<organism evidence="2 4">
    <name type="scientific">Gibberella zeae</name>
    <name type="common">Wheat head blight fungus</name>
    <name type="synonym">Fusarium graminearum</name>
    <dbReference type="NCBI Taxonomy" id="5518"/>
    <lineage>
        <taxon>Eukaryota</taxon>
        <taxon>Fungi</taxon>
        <taxon>Dikarya</taxon>
        <taxon>Ascomycota</taxon>
        <taxon>Pezizomycotina</taxon>
        <taxon>Sordariomycetes</taxon>
        <taxon>Hypocreomycetidae</taxon>
        <taxon>Hypocreales</taxon>
        <taxon>Nectriaceae</taxon>
        <taxon>Fusarium</taxon>
    </lineage>
</organism>
<reference evidence="2" key="2">
    <citation type="submission" date="2021-03" db="EMBL/GenBank/DDBJ databases">
        <authorList>
            <person name="Alouane T."/>
            <person name="Langin T."/>
            <person name="Bonhomme L."/>
        </authorList>
    </citation>
    <scope>NUCLEOTIDE SEQUENCE</scope>
    <source>
        <strain evidence="2">MDC_Fg202</strain>
    </source>
</reference>
<sequence length="300" mass="34665">MSHRRQRLIEQRLTDLRDRIDRADPEDVTSLTDLLELLGDAPPRIVETAPTSPARDIPSTPISREPSDFQIRDAPHRIMDIAPTSPVRDTPLMSRSRGSLDFGTGEMLCFHNSALCKDMTQALHNLLAKERRGRAPQQYSILQRYHVVKIESRTPSLGHSMRWENCDRTPGVGSCHDDLRCFNPNECAVNYVNRFCLDRDVFRRYNIECEQANRVFNVYKSQLPPRYAQGCSNAVTNMFCSLFIDSHDIDDVDDWDPRVHGVLSCNYLDSYQKFANDFYFEIMATRARGNMREFHAGRWC</sequence>
<evidence type="ECO:0000313" key="3">
    <source>
        <dbReference type="EMBL" id="VIO59589.1"/>
    </source>
</evidence>
<gene>
    <name evidence="3" type="ORF">FUG_LOCUS355898</name>
    <name evidence="2" type="ORF">MDCFG202_LOCUS31876</name>
</gene>